<dbReference type="STRING" id="2045.KR76_15665"/>
<dbReference type="Proteomes" id="UP000030300">
    <property type="component" value="Chromosome"/>
</dbReference>
<protein>
    <submittedName>
        <fullName evidence="1">Uncharacterized protein</fullName>
    </submittedName>
</protein>
<dbReference type="OrthoDB" id="3214648at2"/>
<organism evidence="1 2">
    <name type="scientific">Nocardioides simplex</name>
    <name type="common">Arthrobacter simplex</name>
    <dbReference type="NCBI Taxonomy" id="2045"/>
    <lineage>
        <taxon>Bacteria</taxon>
        <taxon>Bacillati</taxon>
        <taxon>Actinomycetota</taxon>
        <taxon>Actinomycetes</taxon>
        <taxon>Propionibacteriales</taxon>
        <taxon>Nocardioidaceae</taxon>
        <taxon>Pimelobacter</taxon>
    </lineage>
</organism>
<proteinExistence type="predicted"/>
<gene>
    <name evidence="1" type="ORF">KR76_15665</name>
</gene>
<dbReference type="AlphaFoldDB" id="A0A0C5XH79"/>
<dbReference type="KEGG" id="psim:KR76_15665"/>
<evidence type="ECO:0000313" key="1">
    <source>
        <dbReference type="EMBL" id="AJR18486.1"/>
    </source>
</evidence>
<accession>A0A0C5XH79</accession>
<keyword evidence="2" id="KW-1185">Reference proteome</keyword>
<name>A0A0C5XH79_NOCSI</name>
<sequence length="89" mass="9850">MTLPEQPAPYRPQPPAEQPWRWRLEDASGAEVVLSGADAEEYGDQAFPNQGDAESWIGEIWSELAERGVAQVTLFEADREVYGPMSLSA</sequence>
<dbReference type="HOGENOM" id="CLU_190784_0_0_11"/>
<reference evidence="1 2" key="1">
    <citation type="journal article" date="2015" name="Genome Announc.">
        <title>Complete Genome Sequence of Steroid-Transforming Nocardioides simplex VKM Ac-2033D.</title>
        <authorList>
            <person name="Shtratnikova V.Y."/>
            <person name="Schelkunov M.I."/>
            <person name="Pekov Y.A."/>
            <person name="Fokina V.V."/>
            <person name="Logacheva M.D."/>
            <person name="Sokolov S.L."/>
            <person name="Bragin E.Y."/>
            <person name="Ashapkin V.V."/>
            <person name="Donova M.V."/>
        </authorList>
    </citation>
    <scope>NUCLEOTIDE SEQUENCE [LARGE SCALE GENOMIC DNA]</scope>
    <source>
        <strain evidence="1 2">VKM Ac-2033D</strain>
    </source>
</reference>
<dbReference type="EMBL" id="CP009896">
    <property type="protein sequence ID" value="AJR18486.1"/>
    <property type="molecule type" value="Genomic_DNA"/>
</dbReference>
<dbReference type="GeneID" id="96610273"/>
<dbReference type="RefSeq" id="WP_052138735.1">
    <property type="nucleotide sequence ID" value="NZ_BJMC01000009.1"/>
</dbReference>
<evidence type="ECO:0000313" key="2">
    <source>
        <dbReference type="Proteomes" id="UP000030300"/>
    </source>
</evidence>